<evidence type="ECO:0000313" key="1">
    <source>
        <dbReference type="EMBL" id="ATL68233.1"/>
    </source>
</evidence>
<protein>
    <submittedName>
        <fullName evidence="1">Triacylglycerol lipase</fullName>
    </submittedName>
</protein>
<evidence type="ECO:0000313" key="2">
    <source>
        <dbReference type="Proteomes" id="UP000221961"/>
    </source>
</evidence>
<name>A0A291RKZ4_9NOCA</name>
<dbReference type="Pfam" id="PF03583">
    <property type="entry name" value="LIP"/>
    <property type="match status" value="1"/>
</dbReference>
<dbReference type="InterPro" id="IPR029058">
    <property type="entry name" value="AB_hydrolase_fold"/>
</dbReference>
<reference evidence="1 2" key="1">
    <citation type="submission" date="2017-10" db="EMBL/GenBank/DDBJ databases">
        <title>Comparative genomics between pathogenic Norcardia.</title>
        <authorList>
            <person name="Zeng L."/>
        </authorList>
    </citation>
    <scope>NUCLEOTIDE SEQUENCE [LARGE SCALE GENOMIC DNA]</scope>
    <source>
        <strain evidence="1 2">NC_YFY_NT001</strain>
    </source>
</reference>
<dbReference type="GeneID" id="88359767"/>
<dbReference type="KEGG" id="ntp:CRH09_20660"/>
<proteinExistence type="predicted"/>
<organism evidence="1 2">
    <name type="scientific">Nocardia terpenica</name>
    <dbReference type="NCBI Taxonomy" id="455432"/>
    <lineage>
        <taxon>Bacteria</taxon>
        <taxon>Bacillati</taxon>
        <taxon>Actinomycetota</taxon>
        <taxon>Actinomycetes</taxon>
        <taxon>Mycobacteriales</taxon>
        <taxon>Nocardiaceae</taxon>
        <taxon>Nocardia</taxon>
    </lineage>
</organism>
<dbReference type="RefSeq" id="WP_098695334.1">
    <property type="nucleotide sequence ID" value="NZ_CP023778.1"/>
</dbReference>
<dbReference type="Gene3D" id="1.10.260.130">
    <property type="match status" value="1"/>
</dbReference>
<dbReference type="Proteomes" id="UP000221961">
    <property type="component" value="Chromosome"/>
</dbReference>
<accession>A0A291RKZ4</accession>
<dbReference type="GO" id="GO:0004806">
    <property type="term" value="F:triacylglycerol lipase activity"/>
    <property type="evidence" value="ECO:0007669"/>
    <property type="project" value="InterPro"/>
</dbReference>
<dbReference type="GO" id="GO:0016042">
    <property type="term" value="P:lipid catabolic process"/>
    <property type="evidence" value="ECO:0007669"/>
    <property type="project" value="InterPro"/>
</dbReference>
<dbReference type="PANTHER" id="PTHR34853">
    <property type="match status" value="1"/>
</dbReference>
<dbReference type="PANTHER" id="PTHR34853:SF1">
    <property type="entry name" value="LIPASE 5"/>
    <property type="match status" value="1"/>
</dbReference>
<dbReference type="SUPFAM" id="SSF53474">
    <property type="entry name" value="alpha/beta-Hydrolases"/>
    <property type="match status" value="1"/>
</dbReference>
<dbReference type="EMBL" id="CP023778">
    <property type="protein sequence ID" value="ATL68233.1"/>
    <property type="molecule type" value="Genomic_DNA"/>
</dbReference>
<gene>
    <name evidence="1" type="ORF">CRH09_20660</name>
</gene>
<dbReference type="InterPro" id="IPR005152">
    <property type="entry name" value="Lipase_secreted"/>
</dbReference>
<dbReference type="PIRSF" id="PIRSF029171">
    <property type="entry name" value="Esterase_LipA"/>
    <property type="match status" value="1"/>
</dbReference>
<dbReference type="Gene3D" id="3.40.50.1820">
    <property type="entry name" value="alpha/beta hydrolase"/>
    <property type="match status" value="1"/>
</dbReference>
<dbReference type="AlphaFoldDB" id="A0A291RKZ4"/>
<sequence length="432" mass="45014">MVACAAAAPHTVARAESDDFYTDTAGVQLDSVPPGTVLKTRTVDYHVAGIPLPLTAVQLTYRSTDALGAPTVNVTSVIRPPGASGSKVVSFQSMYDSLNPADNPSRAIAADVRLGSLTPSGRNVEAGSLIASGETIEFAPLLAQGYTVVIPDTEGQDAHFGAGPENGLHTLYSLRAARSAPQTGIAPDAKIGLMGYSGGAIATNWAAILAPEYAPDINADLVGTAEGGILAAPANSLKYANGSLGWAGVVGMAVVGIARSYHIDFTPYLSDFGKRVVAQLQDASILNVLFQYPGLTWQQMMKPEFADPNSVPEYVDIVNKLNMNTAALPTTPLFVAQGANGILEATLPGGPGIGPGDAIMVTGDVRAMVNRYCDAGVPVEYDQHDLLDHGLALTAWLAHSPQWLADRFAGLPAPTNCGHIAPGNLTHVEEHR</sequence>